<dbReference type="EMBL" id="JAEEGA010000028">
    <property type="protein sequence ID" value="MBP1044438.1"/>
    <property type="molecule type" value="Genomic_DNA"/>
</dbReference>
<keyword evidence="1" id="KW-0812">Transmembrane</keyword>
<keyword evidence="1" id="KW-0472">Membrane</keyword>
<reference evidence="2" key="1">
    <citation type="submission" date="2020-12" db="EMBL/GenBank/DDBJ databases">
        <title>Vagococcus allomyrinae sp. nov. and Enterococcus lavae sp. nov., isolated from the larvae of Allomyrina dichotoma.</title>
        <authorList>
            <person name="Lee S.D."/>
        </authorList>
    </citation>
    <scope>NUCLEOTIDE SEQUENCE</scope>
    <source>
        <strain evidence="2">BWB3-3</strain>
    </source>
</reference>
<keyword evidence="1" id="KW-1133">Transmembrane helix</keyword>
<keyword evidence="3" id="KW-1185">Reference proteome</keyword>
<protein>
    <submittedName>
        <fullName evidence="2">Uncharacterized protein</fullName>
    </submittedName>
</protein>
<organism evidence="2 3">
    <name type="scientific">Vagococcus allomyrinae</name>
    <dbReference type="NCBI Taxonomy" id="2794353"/>
    <lineage>
        <taxon>Bacteria</taxon>
        <taxon>Bacillati</taxon>
        <taxon>Bacillota</taxon>
        <taxon>Bacilli</taxon>
        <taxon>Lactobacillales</taxon>
        <taxon>Enterococcaceae</taxon>
        <taxon>Vagococcus</taxon>
    </lineage>
</organism>
<feature type="transmembrane region" description="Helical" evidence="1">
    <location>
        <begin position="6"/>
        <end position="25"/>
    </location>
</feature>
<evidence type="ECO:0000313" key="2">
    <source>
        <dbReference type="EMBL" id="MBP1044438.1"/>
    </source>
</evidence>
<feature type="transmembrane region" description="Helical" evidence="1">
    <location>
        <begin position="88"/>
        <end position="105"/>
    </location>
</feature>
<comment type="caution">
    <text evidence="2">The sequence shown here is derived from an EMBL/GenBank/DDBJ whole genome shotgun (WGS) entry which is preliminary data.</text>
</comment>
<sequence>MIPYILLILTFVIILFGNVGGHYVIEKGVKIGKISIRMKKLLYWMLYTVLTLFTAGMLAVLEFFEPFGPSSSRSMPKKTSHEIDGRKIGITIVMVLFIYILNAYFENKAKKENEK</sequence>
<dbReference type="AlphaFoldDB" id="A0A940PKB2"/>
<name>A0A940PKB2_9ENTE</name>
<evidence type="ECO:0000313" key="3">
    <source>
        <dbReference type="Proteomes" id="UP000674938"/>
    </source>
</evidence>
<gene>
    <name evidence="2" type="ORF">I6N95_25860</name>
</gene>
<evidence type="ECO:0000256" key="1">
    <source>
        <dbReference type="SAM" id="Phobius"/>
    </source>
</evidence>
<feature type="transmembrane region" description="Helical" evidence="1">
    <location>
        <begin position="41"/>
        <end position="64"/>
    </location>
</feature>
<accession>A0A940PKB2</accession>
<dbReference type="RefSeq" id="WP_209532919.1">
    <property type="nucleotide sequence ID" value="NZ_JAEEGA010000028.1"/>
</dbReference>
<dbReference type="Proteomes" id="UP000674938">
    <property type="component" value="Unassembled WGS sequence"/>
</dbReference>
<proteinExistence type="predicted"/>